<feature type="domain" description="HEPN" evidence="1">
    <location>
        <begin position="1"/>
        <end position="93"/>
    </location>
</feature>
<dbReference type="AlphaFoldDB" id="F2L0Q3"/>
<dbReference type="EMBL" id="CP002590">
    <property type="protein sequence ID" value="AEA12718.1"/>
    <property type="molecule type" value="Genomic_DNA"/>
</dbReference>
<dbReference type="HOGENOM" id="CLU_153285_0_0_2"/>
<evidence type="ECO:0000259" key="1">
    <source>
        <dbReference type="PROSITE" id="PS50910"/>
    </source>
</evidence>
<gene>
    <name evidence="2" type="ordered locus">TUZN_1241</name>
</gene>
<reference key="2">
    <citation type="submission" date="2011-03" db="EMBL/GenBank/DDBJ databases">
        <title>Complete genome sequence of the thermoacidophilic crenarchaeon Thermoproteus uzoniensis 768-20.</title>
        <authorList>
            <person name="Mardanov A.V."/>
            <person name="Gumerov V.M."/>
            <person name="Beletsky A.V."/>
            <person name="Prokofeva M.I."/>
            <person name="Bonch-Osmolovskaya E.A."/>
            <person name="Ravin N.V."/>
            <person name="Skryabin K.G."/>
        </authorList>
    </citation>
    <scope>NUCLEOTIDE SEQUENCE</scope>
    <source>
        <strain>768-20</strain>
    </source>
</reference>
<dbReference type="KEGG" id="tuz:TUZN_1241"/>
<dbReference type="Proteomes" id="UP000008138">
    <property type="component" value="Chromosome"/>
</dbReference>
<dbReference type="PROSITE" id="PS50910">
    <property type="entry name" value="HEPN"/>
    <property type="match status" value="1"/>
</dbReference>
<keyword evidence="3" id="KW-1185">Reference proteome</keyword>
<dbReference type="Gene3D" id="1.20.120.330">
    <property type="entry name" value="Nucleotidyltransferases domain 2"/>
    <property type="match status" value="1"/>
</dbReference>
<dbReference type="STRING" id="999630.TUZN_1241"/>
<accession>F2L0Q3</accession>
<name>F2L0Q3_THEU7</name>
<evidence type="ECO:0000313" key="2">
    <source>
        <dbReference type="EMBL" id="AEA12718.1"/>
    </source>
</evidence>
<reference evidence="2 3" key="1">
    <citation type="journal article" date="2011" name="J. Bacteriol.">
        <title>Complete genome sequence of the thermoacidophilic crenarchaeon Thermoproteus uzoniensis 768-20.</title>
        <authorList>
            <person name="Mardanov A.V."/>
            <person name="Gumerov V.M."/>
            <person name="Beletsky A.V."/>
            <person name="Prokofeva M.I."/>
            <person name="Bonch-Osmolovskaya E.A."/>
            <person name="Ravin N.V."/>
            <person name="Skryabin K.G."/>
        </authorList>
    </citation>
    <scope>NUCLEOTIDE SEQUENCE [LARGE SCALE GENOMIC DNA]</scope>
    <source>
        <strain evidence="2 3">768-20</strain>
    </source>
</reference>
<dbReference type="Pfam" id="PF05168">
    <property type="entry name" value="HEPN"/>
    <property type="match status" value="1"/>
</dbReference>
<sequence>MRQCQEAVELLLKAALRIVGIEPPKWRDVGPILRGDKFPRWFREHVDRLASISRRLRKERELAMYGDEDSGVPPEELYTAEDAEQYLRDAELAADLVLKLFEEAARR</sequence>
<evidence type="ECO:0000313" key="3">
    <source>
        <dbReference type="Proteomes" id="UP000008138"/>
    </source>
</evidence>
<protein>
    <submittedName>
        <fullName evidence="2">HEPN domain protein</fullName>
    </submittedName>
</protein>
<dbReference type="SUPFAM" id="SSF81593">
    <property type="entry name" value="Nucleotidyltransferase substrate binding subunit/domain"/>
    <property type="match status" value="1"/>
</dbReference>
<organism evidence="2 3">
    <name type="scientific">Thermoproteus uzoniensis (strain 768-20)</name>
    <dbReference type="NCBI Taxonomy" id="999630"/>
    <lineage>
        <taxon>Archaea</taxon>
        <taxon>Thermoproteota</taxon>
        <taxon>Thermoprotei</taxon>
        <taxon>Thermoproteales</taxon>
        <taxon>Thermoproteaceae</taxon>
        <taxon>Thermoproteus</taxon>
    </lineage>
</organism>
<dbReference type="InterPro" id="IPR007842">
    <property type="entry name" value="HEPN_dom"/>
</dbReference>
<proteinExistence type="predicted"/>
<dbReference type="eggNOG" id="arCOG01192">
    <property type="taxonomic scope" value="Archaea"/>
</dbReference>